<sequence length="155" mass="17407">MIFAGLLILGVGRTMPYSLGLPLIDDNVKRQNLPLYFVPAGLTSRDPSWIGRWWAGFLGIGITMLFPSLALYLYPTCVNYKSNNFNDKCYNDAKNNLDNNGPSEIHSLVNERLTVEEKTRDKGLALIDRYATRNEEGNTIVPTSAKAKLIGKNYY</sequence>
<gene>
    <name evidence="2" type="primary">Bm8296</name>
    <name evidence="2" type="ORF">BM_Bm8296</name>
</gene>
<dbReference type="EMBL" id="LN856018">
    <property type="protein sequence ID" value="CRZ22199.1"/>
    <property type="molecule type" value="Genomic_DNA"/>
</dbReference>
<name>A0A1I9GBZ2_BRUMA</name>
<dbReference type="GO" id="GO:0016323">
    <property type="term" value="C:basolateral plasma membrane"/>
    <property type="evidence" value="ECO:0007669"/>
    <property type="project" value="TreeGrafter"/>
</dbReference>
<dbReference type="Pfam" id="PF03137">
    <property type="entry name" value="OATP"/>
    <property type="match status" value="2"/>
</dbReference>
<organism evidence="2">
    <name type="scientific">Brugia malayi</name>
    <name type="common">Filarial nematode worm</name>
    <dbReference type="NCBI Taxonomy" id="6279"/>
    <lineage>
        <taxon>Eukaryota</taxon>
        <taxon>Metazoa</taxon>
        <taxon>Ecdysozoa</taxon>
        <taxon>Nematoda</taxon>
        <taxon>Chromadorea</taxon>
        <taxon>Rhabditida</taxon>
        <taxon>Spirurina</taxon>
        <taxon>Spiruromorpha</taxon>
        <taxon>Filarioidea</taxon>
        <taxon>Onchocercidae</taxon>
        <taxon>Brugia</taxon>
    </lineage>
</organism>
<accession>A0A1I9GBZ2</accession>
<dbReference type="PANTHER" id="PTHR11388:SF76">
    <property type="entry name" value="SOLUTE CARRIER ORGANIC ANION TRANSPORTER FAMILY MEMBER"/>
    <property type="match status" value="1"/>
</dbReference>
<evidence type="ECO:0000313" key="2">
    <source>
        <dbReference type="EMBL" id="CRZ22199.1"/>
    </source>
</evidence>
<feature type="transmembrane region" description="Helical" evidence="1">
    <location>
        <begin position="53"/>
        <end position="74"/>
    </location>
</feature>
<protein>
    <submittedName>
        <fullName evidence="2">Bm8296</fullName>
    </submittedName>
</protein>
<dbReference type="GO" id="GO:0015347">
    <property type="term" value="F:sodium-independent organic anion transmembrane transporter activity"/>
    <property type="evidence" value="ECO:0007669"/>
    <property type="project" value="TreeGrafter"/>
</dbReference>
<proteinExistence type="predicted"/>
<keyword evidence="1" id="KW-1133">Transmembrane helix</keyword>
<evidence type="ECO:0000256" key="1">
    <source>
        <dbReference type="SAM" id="Phobius"/>
    </source>
</evidence>
<dbReference type="AlphaFoldDB" id="A0A1I9GBZ2"/>
<dbReference type="InterPro" id="IPR004156">
    <property type="entry name" value="OATP"/>
</dbReference>
<reference evidence="2" key="2">
    <citation type="submission" date="2012-12" db="EMBL/GenBank/DDBJ databases">
        <authorList>
            <consortium name="WormBase Consortium"/>
            <person name="Ghedin E."/>
            <person name="Paulini M."/>
        </authorList>
    </citation>
    <scope>NUCLEOTIDE SEQUENCE</scope>
    <source>
        <strain evidence="2">FR3</strain>
    </source>
</reference>
<dbReference type="GO" id="GO:0043252">
    <property type="term" value="P:sodium-independent organic anion transport"/>
    <property type="evidence" value="ECO:0007669"/>
    <property type="project" value="TreeGrafter"/>
</dbReference>
<dbReference type="PANTHER" id="PTHR11388">
    <property type="entry name" value="ORGANIC ANION TRANSPORTER"/>
    <property type="match status" value="1"/>
</dbReference>
<reference evidence="2" key="1">
    <citation type="journal article" date="2007" name="Science">
        <title>Draft genome of the filarial nematode parasite Brugia malayi.</title>
        <authorList>
            <person name="Ghedin E."/>
            <person name="Wang S."/>
            <person name="Spiro D."/>
            <person name="Caler E."/>
            <person name="Zhao Q."/>
            <person name="Crabtree J."/>
            <person name="Allen J.E."/>
            <person name="Delcher A.L."/>
            <person name="Guiliano D.B."/>
            <person name="Miranda-Saavedra D."/>
            <person name="Angiuoli S.V."/>
            <person name="Creasy T."/>
            <person name="Amedeo P."/>
            <person name="Haas B."/>
            <person name="El-Sayed N.M."/>
            <person name="Wortman J.R."/>
            <person name="Feldblyum T."/>
            <person name="Tallon L."/>
            <person name="Schatz M."/>
            <person name="Shumway M."/>
            <person name="Koo H."/>
            <person name="Salzberg S.L."/>
            <person name="Schobel S."/>
            <person name="Pertea M."/>
            <person name="Pop M."/>
            <person name="White O."/>
            <person name="Barton G.J."/>
            <person name="Carlow C.K."/>
            <person name="Crawford M.J."/>
            <person name="Daub J."/>
            <person name="Dimmic M.W."/>
            <person name="Estes C.F."/>
            <person name="Foster J.M."/>
            <person name="Ganatra M."/>
            <person name="Gregory W.F."/>
            <person name="Johnson N.M."/>
            <person name="Jin J."/>
            <person name="Komuniecki R."/>
            <person name="Korf I."/>
            <person name="Kumar S."/>
            <person name="Laney S."/>
            <person name="Li B.W."/>
            <person name="Li W."/>
            <person name="Lindblom T.H."/>
            <person name="Lustigman S."/>
            <person name="Ma D."/>
            <person name="Maina C.V."/>
            <person name="Martin D.M."/>
            <person name="McCarter J.P."/>
            <person name="McReynolds L."/>
            <person name="Mitreva M."/>
            <person name="Nutman T.B."/>
            <person name="Parkinson J."/>
            <person name="Peregrin-Alvarez J.M."/>
            <person name="Poole C."/>
            <person name="Ren Q."/>
            <person name="Saunders L."/>
            <person name="Sluder A.E."/>
            <person name="Smith K."/>
            <person name="Stanke M."/>
            <person name="Unnasch T.R."/>
            <person name="Ware J."/>
            <person name="Wei A.D."/>
            <person name="Weil G."/>
            <person name="Williams D.J."/>
            <person name="Zhang Y."/>
            <person name="Williams S.A."/>
            <person name="Fraser-Liggett C."/>
            <person name="Slatko B."/>
            <person name="Blaxter M.L."/>
            <person name="Scott A.L."/>
        </authorList>
    </citation>
    <scope>NUCLEOTIDE SEQUENCE</scope>
    <source>
        <strain evidence="2">FR3</strain>
    </source>
</reference>
<keyword evidence="1" id="KW-0472">Membrane</keyword>
<keyword evidence="1" id="KW-0812">Transmembrane</keyword>